<dbReference type="SUPFAM" id="SSF54427">
    <property type="entry name" value="NTF2-like"/>
    <property type="match status" value="1"/>
</dbReference>
<proteinExistence type="predicted"/>
<dbReference type="RefSeq" id="WP_160762707.1">
    <property type="nucleotide sequence ID" value="NZ_WUPT01000001.1"/>
</dbReference>
<comment type="caution">
    <text evidence="2">The sequence shown here is derived from an EMBL/GenBank/DDBJ whole genome shotgun (WGS) entry which is preliminary data.</text>
</comment>
<dbReference type="Gene3D" id="3.10.450.50">
    <property type="match status" value="1"/>
</dbReference>
<protein>
    <submittedName>
        <fullName evidence="2">DUF4440 domain-containing protein</fullName>
    </submittedName>
</protein>
<dbReference type="EMBL" id="WUPT01000001">
    <property type="protein sequence ID" value="MXQ06788.1"/>
    <property type="molecule type" value="Genomic_DNA"/>
</dbReference>
<evidence type="ECO:0000313" key="2">
    <source>
        <dbReference type="EMBL" id="MXQ06788.1"/>
    </source>
</evidence>
<organism evidence="2 3">
    <name type="scientific">Kangsaoukella pontilimi</name>
    <dbReference type="NCBI Taxonomy" id="2691042"/>
    <lineage>
        <taxon>Bacteria</taxon>
        <taxon>Pseudomonadati</taxon>
        <taxon>Pseudomonadota</taxon>
        <taxon>Alphaproteobacteria</taxon>
        <taxon>Rhodobacterales</taxon>
        <taxon>Paracoccaceae</taxon>
        <taxon>Kangsaoukella</taxon>
    </lineage>
</organism>
<feature type="domain" description="SnoaL-like" evidence="1">
    <location>
        <begin position="7"/>
        <end position="101"/>
    </location>
</feature>
<name>A0A7C9IEH2_9RHOB</name>
<accession>A0A7C9IEH2</accession>
<evidence type="ECO:0000313" key="3">
    <source>
        <dbReference type="Proteomes" id="UP000480350"/>
    </source>
</evidence>
<evidence type="ECO:0000259" key="1">
    <source>
        <dbReference type="Pfam" id="PF12680"/>
    </source>
</evidence>
<dbReference type="AlphaFoldDB" id="A0A7C9IEH2"/>
<gene>
    <name evidence="2" type="ORF">GQ651_02905</name>
</gene>
<reference evidence="2 3" key="2">
    <citation type="submission" date="2020-03" db="EMBL/GenBank/DDBJ databases">
        <title>Kangsaoukella pontilimi gen. nov., sp. nov., a new member of the family Rhodobacteraceae isolated from a tidal mudflat.</title>
        <authorList>
            <person name="Kim I.S."/>
        </authorList>
    </citation>
    <scope>NUCLEOTIDE SEQUENCE [LARGE SCALE GENOMIC DNA]</scope>
    <source>
        <strain evidence="2 3">GH1-50</strain>
    </source>
</reference>
<keyword evidence="3" id="KW-1185">Reference proteome</keyword>
<dbReference type="Proteomes" id="UP000480350">
    <property type="component" value="Unassembled WGS sequence"/>
</dbReference>
<dbReference type="Pfam" id="PF12680">
    <property type="entry name" value="SnoaL_2"/>
    <property type="match status" value="1"/>
</dbReference>
<dbReference type="InterPro" id="IPR032710">
    <property type="entry name" value="NTF2-like_dom_sf"/>
</dbReference>
<sequence length="138" mass="15358">MLIYTEMEAAMRADDAERYAALLAEDFEYVRHKSQDTINREAMRDLLQKVWRPGNRIIEDMRCLYENDDILVVHMTLSFASGSREGAMVVHQKRDGRIVRIESGVSDLSGGASASTMPKLVQVPAASANGPIPDETST</sequence>
<reference evidence="2 3" key="1">
    <citation type="submission" date="2019-12" db="EMBL/GenBank/DDBJ databases">
        <authorList>
            <person name="Lee S.D."/>
        </authorList>
    </citation>
    <scope>NUCLEOTIDE SEQUENCE [LARGE SCALE GENOMIC DNA]</scope>
    <source>
        <strain evidence="2 3">GH1-50</strain>
    </source>
</reference>
<dbReference type="InterPro" id="IPR037401">
    <property type="entry name" value="SnoaL-like"/>
</dbReference>